<name>A0AAX3WQJ2_9BACI</name>
<evidence type="ECO:0000313" key="2">
    <source>
        <dbReference type="Proteomes" id="UP001178322"/>
    </source>
</evidence>
<sequence length="78" mass="9073">MQQMPNKTIIVPNRDGQGWLHGVRTMNVDWRCHICGEETGNPKLQQFCEEGKWYSVHTWVKPCGHMAKYLRKATIMGN</sequence>
<dbReference type="EMBL" id="CP126101">
    <property type="protein sequence ID" value="WHY50072.1"/>
    <property type="molecule type" value="Genomic_DNA"/>
</dbReference>
<organism evidence="1 2">
    <name type="scientific">Lysinibacillus pakistanensis</name>
    <dbReference type="NCBI Taxonomy" id="759811"/>
    <lineage>
        <taxon>Bacteria</taxon>
        <taxon>Bacillati</taxon>
        <taxon>Bacillota</taxon>
        <taxon>Bacilli</taxon>
        <taxon>Bacillales</taxon>
        <taxon>Bacillaceae</taxon>
        <taxon>Lysinibacillus</taxon>
    </lineage>
</organism>
<dbReference type="Proteomes" id="UP001178322">
    <property type="component" value="Chromosome"/>
</dbReference>
<protein>
    <recommendedName>
        <fullName evidence="3">Zinc-ribbon domain-containing protein</fullName>
    </recommendedName>
</protein>
<reference evidence="1" key="1">
    <citation type="submission" date="2023-05" db="EMBL/GenBank/DDBJ databases">
        <title>Comparative genomics of Bacillaceae isolates and their secondary metabolite potential.</title>
        <authorList>
            <person name="Song L."/>
            <person name="Nielsen L.J."/>
            <person name="Mohite O."/>
            <person name="Xu X."/>
            <person name="Weber T."/>
            <person name="Kovacs A.T."/>
        </authorList>
    </citation>
    <scope>NUCLEOTIDE SEQUENCE</scope>
    <source>
        <strain evidence="1">LY1</strain>
    </source>
</reference>
<dbReference type="AlphaFoldDB" id="A0AAX3WQJ2"/>
<accession>A0AAX3WQJ2</accession>
<evidence type="ECO:0008006" key="3">
    <source>
        <dbReference type="Google" id="ProtNLM"/>
    </source>
</evidence>
<evidence type="ECO:0000313" key="1">
    <source>
        <dbReference type="EMBL" id="WHY50072.1"/>
    </source>
</evidence>
<proteinExistence type="predicted"/>
<gene>
    <name evidence="1" type="ORF">QNH24_17290</name>
</gene>
<dbReference type="RefSeq" id="WP_283868769.1">
    <property type="nucleotide sequence ID" value="NZ_CP126101.1"/>
</dbReference>